<sequence>MCGTPRGSQGRTHNPAPRGTRCTDQALLCCERGAAAVLSPWRGSHTPRTHRLRAEQGQPCDRSHVRAHMPTRARTCPPAGPPQGRPSGWGYVKTVPSYPPAAAAFASPGAGASRIMRLQGAIVLLAALLALTTAQQRGGGRSRGGFQGPVWAGRPAPFRSWDAARYRPWQEGRAQQSDCWRGGDVTFDISNDAPTMAGARATFSIALRFPSTQTALPDGRVVWSQNCTVNGTRVVQGDPVFPEQLAEGSDGVFPDGQPFPRSAWDKRGKFVYVWWTWGRYWQVVDGAASQLTVGTDGVALGSYTMEVVVYHYRGSQKFIPIGQASTQFSITDQVPMAVDVTQLEVAAGDGRSFVLNRPVAFSVRLHDPSHYLRDADISYSWDFGDQSGTLISRSRTVTHTYLQAGSFAARLVLQAAIPLSSCGSSTPPVVDPTTGPLPSLGPTATQPEEPTGSGTAAEPGTPTGSSTAAAPGTTEAPGTAAAPAASGAPAESTGVSEAVPSDSAATEPNPDPVLSTAVADAAAGTDPTADPLPPTSVSSAGDALGTVAPTAVEGSVAAGVETAGDVSAATPGATAVDTAVDTAGATDGVAVEPTAAATAESIADPTAGATAVSSGSATAGATAEPLLLVKRQAPEAEPTGCVLYRYGTFSTELNIVQGIESVAIVQVVPAASEGSGNSMELTVTCEGSLPEEVCTVVADAECRTAQTQTCSAVAPAPGCQLVLRQDFNQSGLYCLNVSLANGNSLAVASTRVAVGGTSPAASGTTLTVGLLLIAAALGTAAYTYRRVKYSPLLPAAPPASRPHSWLPPGAALRLLLRQAFGGAPSGESSPLLRANTV</sequence>
<proteinExistence type="inferred from homology"/>
<dbReference type="OMA" id="ASPRNWF"/>
<evidence type="ECO:0000313" key="8">
    <source>
        <dbReference type="Proteomes" id="UP000472261"/>
    </source>
</evidence>
<dbReference type="InterPro" id="IPR059017">
    <property type="entry name" value="PMEL_NMB_N"/>
</dbReference>
<dbReference type="Ensembl" id="ENSPCLT00000025332.1">
    <property type="protein sequence ID" value="ENSPCLP00000018997.1"/>
    <property type="gene ID" value="ENSPCLG00000015926.1"/>
</dbReference>
<feature type="compositionally biased region" description="Low complexity" evidence="4">
    <location>
        <begin position="459"/>
        <end position="494"/>
    </location>
</feature>
<feature type="transmembrane region" description="Helical" evidence="5">
    <location>
        <begin position="766"/>
        <end position="784"/>
    </location>
</feature>
<evidence type="ECO:0000313" key="7">
    <source>
        <dbReference type="Ensembl" id="ENSPCLP00000018997.1"/>
    </source>
</evidence>
<organism evidence="7 8">
    <name type="scientific">Phasianus colchicus</name>
    <name type="common">Common pheasant</name>
    <dbReference type="NCBI Taxonomy" id="9054"/>
    <lineage>
        <taxon>Eukaryota</taxon>
        <taxon>Metazoa</taxon>
        <taxon>Chordata</taxon>
        <taxon>Craniata</taxon>
        <taxon>Vertebrata</taxon>
        <taxon>Euteleostomi</taxon>
        <taxon>Archelosauria</taxon>
        <taxon>Archosauria</taxon>
        <taxon>Dinosauria</taxon>
        <taxon>Saurischia</taxon>
        <taxon>Theropoda</taxon>
        <taxon>Coelurosauria</taxon>
        <taxon>Aves</taxon>
        <taxon>Neognathae</taxon>
        <taxon>Galloanserae</taxon>
        <taxon>Galliformes</taxon>
        <taxon>Phasianidae</taxon>
        <taxon>Phasianinae</taxon>
        <taxon>Phasianus</taxon>
    </lineage>
</organism>
<comment type="similarity">
    <text evidence="3">Belongs to the PMEL/NMB family.</text>
</comment>
<dbReference type="Pfam" id="PF00801">
    <property type="entry name" value="PKD"/>
    <property type="match status" value="1"/>
</dbReference>
<dbReference type="SUPFAM" id="SSF49299">
    <property type="entry name" value="PKD domain"/>
    <property type="match status" value="1"/>
</dbReference>
<keyword evidence="1" id="KW-0732">Signal</keyword>
<keyword evidence="5" id="KW-1133">Transmembrane helix</keyword>
<dbReference type="PANTHER" id="PTHR11861:SF1">
    <property type="entry name" value="MELANOCYTE PROTEIN PMEL"/>
    <property type="match status" value="1"/>
</dbReference>
<feature type="compositionally biased region" description="Low complexity" evidence="4">
    <location>
        <begin position="432"/>
        <end position="445"/>
    </location>
</feature>
<dbReference type="InterPro" id="IPR045219">
    <property type="entry name" value="PKAT"/>
</dbReference>
<dbReference type="SMART" id="SM00089">
    <property type="entry name" value="PKD"/>
    <property type="match status" value="1"/>
</dbReference>
<evidence type="ECO:0000256" key="2">
    <source>
        <dbReference type="ARBA" id="ARBA00023180"/>
    </source>
</evidence>
<dbReference type="PROSITE" id="PS50093">
    <property type="entry name" value="PKD"/>
    <property type="match status" value="1"/>
</dbReference>
<evidence type="ECO:0000256" key="1">
    <source>
        <dbReference type="ARBA" id="ARBA00022729"/>
    </source>
</evidence>
<feature type="domain" description="PKD" evidence="6">
    <location>
        <begin position="376"/>
        <end position="413"/>
    </location>
</feature>
<keyword evidence="8" id="KW-1185">Reference proteome</keyword>
<dbReference type="InterPro" id="IPR035986">
    <property type="entry name" value="PKD_dom_sf"/>
</dbReference>
<evidence type="ECO:0000256" key="5">
    <source>
        <dbReference type="SAM" id="Phobius"/>
    </source>
</evidence>
<keyword evidence="2" id="KW-0325">Glycoprotein</keyword>
<dbReference type="CDD" id="cd00146">
    <property type="entry name" value="PKD"/>
    <property type="match status" value="1"/>
</dbReference>
<dbReference type="GO" id="GO:0042470">
    <property type="term" value="C:melanosome"/>
    <property type="evidence" value="ECO:0007669"/>
    <property type="project" value="TreeGrafter"/>
</dbReference>
<dbReference type="Proteomes" id="UP000472261">
    <property type="component" value="Unplaced"/>
</dbReference>
<reference evidence="7" key="1">
    <citation type="submission" date="2025-08" db="UniProtKB">
        <authorList>
            <consortium name="Ensembl"/>
        </authorList>
    </citation>
    <scope>IDENTIFICATION</scope>
</reference>
<dbReference type="GO" id="GO:0032438">
    <property type="term" value="P:melanosome organization"/>
    <property type="evidence" value="ECO:0007669"/>
    <property type="project" value="TreeGrafter"/>
</dbReference>
<dbReference type="InterPro" id="IPR046846">
    <property type="entry name" value="PKAT_KLD"/>
</dbReference>
<dbReference type="FunFam" id="2.60.40.10:FF:001512">
    <property type="entry name" value="Premelanosome protein a"/>
    <property type="match status" value="1"/>
</dbReference>
<evidence type="ECO:0000256" key="3">
    <source>
        <dbReference type="ARBA" id="ARBA00025776"/>
    </source>
</evidence>
<protein>
    <submittedName>
        <fullName evidence="7">Premelanosome protein</fullName>
    </submittedName>
</protein>
<feature type="region of interest" description="Disordered" evidence="4">
    <location>
        <begin position="423"/>
        <end position="514"/>
    </location>
</feature>
<dbReference type="InterPro" id="IPR022409">
    <property type="entry name" value="PKD/Chitinase_dom"/>
</dbReference>
<dbReference type="AlphaFoldDB" id="A0A669QDM6"/>
<dbReference type="Pfam" id="PF20433">
    <property type="entry name" value="PKAT_KLD"/>
    <property type="match status" value="1"/>
</dbReference>
<dbReference type="Gene3D" id="2.60.40.10">
    <property type="entry name" value="Immunoglobulins"/>
    <property type="match status" value="1"/>
</dbReference>
<evidence type="ECO:0000256" key="4">
    <source>
        <dbReference type="SAM" id="MobiDB-lite"/>
    </source>
</evidence>
<dbReference type="InterPro" id="IPR013783">
    <property type="entry name" value="Ig-like_fold"/>
</dbReference>
<dbReference type="InterPro" id="IPR000601">
    <property type="entry name" value="PKD_dom"/>
</dbReference>
<reference evidence="7" key="2">
    <citation type="submission" date="2025-09" db="UniProtKB">
        <authorList>
            <consortium name="Ensembl"/>
        </authorList>
    </citation>
    <scope>IDENTIFICATION</scope>
</reference>
<accession>A0A669QDM6</accession>
<dbReference type="GO" id="GO:0005886">
    <property type="term" value="C:plasma membrane"/>
    <property type="evidence" value="ECO:0007669"/>
    <property type="project" value="TreeGrafter"/>
</dbReference>
<name>A0A669QDM6_PHACC</name>
<keyword evidence="5" id="KW-0472">Membrane</keyword>
<evidence type="ECO:0000259" key="6">
    <source>
        <dbReference type="PROSITE" id="PS50093"/>
    </source>
</evidence>
<dbReference type="Pfam" id="PF26141">
    <property type="entry name" value="PMEL_NMB_N"/>
    <property type="match status" value="1"/>
</dbReference>
<dbReference type="PANTHER" id="PTHR11861">
    <property type="entry name" value="MELANOCYTE PROTEIN PMEL 17-RELATED"/>
    <property type="match status" value="1"/>
</dbReference>
<keyword evidence="5" id="KW-0812">Transmembrane</keyword>